<dbReference type="RefSeq" id="WP_091781906.1">
    <property type="nucleotide sequence ID" value="NZ_LT629711.1"/>
</dbReference>
<gene>
    <name evidence="2" type="ORF">SAMN04489867_0850</name>
</gene>
<dbReference type="Gene3D" id="2.60.40.10">
    <property type="entry name" value="Immunoglobulins"/>
    <property type="match status" value="1"/>
</dbReference>
<dbReference type="OrthoDB" id="9994793at2"/>
<sequence>MAFAGPTTFTETLSGPGPTVTAGTTITLRVRITNTGPNPGITNFQLGFDETMQPRPAVAPSGFLCGADPYEWQCTTDAIAAGDSVTVDFPFRIPQSDVGRRLVADLAGDTTGRWSARVVAPAAPAAHPAAPRPPASPGAAPGAAADPAPTLANTGPPVGWEATIAALLCLSGVALHLAARRLPTCR</sequence>
<dbReference type="Proteomes" id="UP000199077">
    <property type="component" value="Chromosome I"/>
</dbReference>
<name>A0A1H0N7E2_9MICO</name>
<reference evidence="3" key="1">
    <citation type="submission" date="2016-10" db="EMBL/GenBank/DDBJ databases">
        <authorList>
            <person name="Varghese N."/>
            <person name="Submissions S."/>
        </authorList>
    </citation>
    <scope>NUCLEOTIDE SEQUENCE [LARGE SCALE GENOMIC DNA]</scope>
    <source>
        <strain evidence="3">DSM 22329</strain>
    </source>
</reference>
<evidence type="ECO:0008006" key="4">
    <source>
        <dbReference type="Google" id="ProtNLM"/>
    </source>
</evidence>
<organism evidence="2 3">
    <name type="scientific">Pedococcus dokdonensis</name>
    <dbReference type="NCBI Taxonomy" id="443156"/>
    <lineage>
        <taxon>Bacteria</taxon>
        <taxon>Bacillati</taxon>
        <taxon>Actinomycetota</taxon>
        <taxon>Actinomycetes</taxon>
        <taxon>Micrococcales</taxon>
        <taxon>Intrasporangiaceae</taxon>
        <taxon>Pedococcus</taxon>
    </lineage>
</organism>
<feature type="region of interest" description="Disordered" evidence="1">
    <location>
        <begin position="125"/>
        <end position="152"/>
    </location>
</feature>
<proteinExistence type="predicted"/>
<evidence type="ECO:0000313" key="3">
    <source>
        <dbReference type="Proteomes" id="UP000199077"/>
    </source>
</evidence>
<dbReference type="AlphaFoldDB" id="A0A1H0N7E2"/>
<dbReference type="GO" id="GO:0005975">
    <property type="term" value="P:carbohydrate metabolic process"/>
    <property type="evidence" value="ECO:0007669"/>
    <property type="project" value="UniProtKB-ARBA"/>
</dbReference>
<accession>A0A1H0N7E2</accession>
<keyword evidence="3" id="KW-1185">Reference proteome</keyword>
<dbReference type="EMBL" id="LT629711">
    <property type="protein sequence ID" value="SDO88405.1"/>
    <property type="molecule type" value="Genomic_DNA"/>
</dbReference>
<protein>
    <recommendedName>
        <fullName evidence="4">DUF11 domain-containing protein</fullName>
    </recommendedName>
</protein>
<dbReference type="InterPro" id="IPR013783">
    <property type="entry name" value="Ig-like_fold"/>
</dbReference>
<evidence type="ECO:0000313" key="2">
    <source>
        <dbReference type="EMBL" id="SDO88405.1"/>
    </source>
</evidence>
<evidence type="ECO:0000256" key="1">
    <source>
        <dbReference type="SAM" id="MobiDB-lite"/>
    </source>
</evidence>
<feature type="compositionally biased region" description="Low complexity" evidence="1">
    <location>
        <begin position="137"/>
        <end position="149"/>
    </location>
</feature>